<evidence type="ECO:0000256" key="1">
    <source>
        <dbReference type="SAM" id="SignalP"/>
    </source>
</evidence>
<reference evidence="2 3" key="1">
    <citation type="submission" date="2020-07" db="EMBL/GenBank/DDBJ databases">
        <title>Genomic Encyclopedia of Type Strains, Phase IV (KMG-IV): sequencing the most valuable type-strain genomes for metagenomic binning, comparative biology and taxonomic classification.</title>
        <authorList>
            <person name="Goeker M."/>
        </authorList>
    </citation>
    <scope>NUCLEOTIDE SEQUENCE [LARGE SCALE GENOMIC DNA]</scope>
    <source>
        <strain evidence="2 3">DSM 45533</strain>
    </source>
</reference>
<feature type="signal peptide" evidence="1">
    <location>
        <begin position="1"/>
        <end position="29"/>
    </location>
</feature>
<evidence type="ECO:0000313" key="2">
    <source>
        <dbReference type="EMBL" id="MBA2895557.1"/>
    </source>
</evidence>
<keyword evidence="1" id="KW-0732">Signal</keyword>
<gene>
    <name evidence="2" type="ORF">HNR30_006943</name>
</gene>
<protein>
    <submittedName>
        <fullName evidence="2">Uncharacterized protein</fullName>
    </submittedName>
</protein>
<feature type="chain" id="PRO_5038448543" evidence="1">
    <location>
        <begin position="30"/>
        <end position="142"/>
    </location>
</feature>
<dbReference type="EMBL" id="JACDUR010000007">
    <property type="protein sequence ID" value="MBA2895557.1"/>
    <property type="molecule type" value="Genomic_DNA"/>
</dbReference>
<keyword evidence="3" id="KW-1185">Reference proteome</keyword>
<comment type="caution">
    <text evidence="2">The sequence shown here is derived from an EMBL/GenBank/DDBJ whole genome shotgun (WGS) entry which is preliminary data.</text>
</comment>
<evidence type="ECO:0000313" key="3">
    <source>
        <dbReference type="Proteomes" id="UP000530928"/>
    </source>
</evidence>
<accession>A0A7W0CQQ9</accession>
<dbReference type="RefSeq" id="WP_181614288.1">
    <property type="nucleotide sequence ID" value="NZ_BAABAM010000019.1"/>
</dbReference>
<proteinExistence type="predicted"/>
<dbReference type="AlphaFoldDB" id="A0A7W0CQQ9"/>
<name>A0A7W0CQQ9_9ACTN</name>
<sequence>MRPRPLLRTLTLLAVVVPAAWISSTGVDAWREPGPDPCERVHAHVTPALRAARDGFRAMLADTSQAAIAGGAEQVTRAAAVLSAQEPRRVCAGSAYAVAARAIGSHHRAVRTAALYGRLPRVHRRHIVQTLELVETALDVSR</sequence>
<dbReference type="Proteomes" id="UP000530928">
    <property type="component" value="Unassembled WGS sequence"/>
</dbReference>
<organism evidence="2 3">
    <name type="scientific">Nonomuraea soli</name>
    <dbReference type="NCBI Taxonomy" id="1032476"/>
    <lineage>
        <taxon>Bacteria</taxon>
        <taxon>Bacillati</taxon>
        <taxon>Actinomycetota</taxon>
        <taxon>Actinomycetes</taxon>
        <taxon>Streptosporangiales</taxon>
        <taxon>Streptosporangiaceae</taxon>
        <taxon>Nonomuraea</taxon>
    </lineage>
</organism>